<dbReference type="Pfam" id="PF01208">
    <property type="entry name" value="URO-D"/>
    <property type="match status" value="1"/>
</dbReference>
<dbReference type="OrthoDB" id="5502042at2"/>
<dbReference type="Gene3D" id="3.20.20.210">
    <property type="match status" value="1"/>
</dbReference>
<dbReference type="GO" id="GO:0004853">
    <property type="term" value="F:uroporphyrinogen decarboxylase activity"/>
    <property type="evidence" value="ECO:0007669"/>
    <property type="project" value="InterPro"/>
</dbReference>
<keyword evidence="2" id="KW-0808">Transferase</keyword>
<proteinExistence type="predicted"/>
<dbReference type="STRING" id="39482.ERS852491_01609"/>
<dbReference type="InterPro" id="IPR000257">
    <property type="entry name" value="Uroporphyrinogen_deCOase"/>
</dbReference>
<dbReference type="PANTHER" id="PTHR47099:SF1">
    <property type="entry name" value="METHYLCOBAMIDE:COM METHYLTRANSFERASE MTBA"/>
    <property type="match status" value="1"/>
</dbReference>
<reference evidence="2 3" key="1">
    <citation type="submission" date="2015-09" db="EMBL/GenBank/DDBJ databases">
        <authorList>
            <consortium name="Pathogen Informatics"/>
        </authorList>
    </citation>
    <scope>NUCLEOTIDE SEQUENCE [LARGE SCALE GENOMIC DNA]</scope>
    <source>
        <strain evidence="2 3">2789STDY5834876</strain>
    </source>
</reference>
<feature type="domain" description="Uroporphyrinogen decarboxylase (URO-D)" evidence="1">
    <location>
        <begin position="86"/>
        <end position="341"/>
    </location>
</feature>
<dbReference type="InterPro" id="IPR052024">
    <property type="entry name" value="Methanogen_methyltrans"/>
</dbReference>
<dbReference type="GO" id="GO:0032259">
    <property type="term" value="P:methylation"/>
    <property type="evidence" value="ECO:0007669"/>
    <property type="project" value="UniProtKB-KW"/>
</dbReference>
<sequence length="342" mass="38370">MTKKERVSAAIRHQKTDRVPKGELHIDAELANRLLGREYPLTYECFEREKAIRELLRMDLVNVGEWPEWELSPGQNGKHLIQTVYGQIYEMGSGSRRLVRAAVEEIENAEAYKKPDSSKVTGEIVKRFAQETDFFVFAQIGGPVTQLDEMFSMEDFMVYSLTNTDDMHKIAVKVMEYEIEKAKIFLDNGADGIVIGDDVAFNTGVFLPPHIMEQNVFPFWDQAVKEIKAYKNVPVFLHSDGNVNAVLEKVTEAGFDGIQSLQPSAGMDIGEVKKKYGNRLCLWGNIDLDYIMCHASPDEVRASVKKTIKKAGADGGYILSTCNTLISSIPQENIYAMIGAAE</sequence>
<accession>A0A174DD61</accession>
<dbReference type="InterPro" id="IPR038071">
    <property type="entry name" value="UROD/MetE-like_sf"/>
</dbReference>
<dbReference type="SUPFAM" id="SSF51726">
    <property type="entry name" value="UROD/MetE-like"/>
    <property type="match status" value="1"/>
</dbReference>
<evidence type="ECO:0000259" key="1">
    <source>
        <dbReference type="Pfam" id="PF01208"/>
    </source>
</evidence>
<dbReference type="GO" id="GO:0006779">
    <property type="term" value="P:porphyrin-containing compound biosynthetic process"/>
    <property type="evidence" value="ECO:0007669"/>
    <property type="project" value="InterPro"/>
</dbReference>
<protein>
    <submittedName>
        <fullName evidence="2">Methylcobalamin:coenzyme M methyltransferase</fullName>
    </submittedName>
</protein>
<dbReference type="GO" id="GO:0008168">
    <property type="term" value="F:methyltransferase activity"/>
    <property type="evidence" value="ECO:0007669"/>
    <property type="project" value="UniProtKB-KW"/>
</dbReference>
<dbReference type="PANTHER" id="PTHR47099">
    <property type="entry name" value="METHYLCOBAMIDE:COM METHYLTRANSFERASE MTBA"/>
    <property type="match status" value="1"/>
</dbReference>
<dbReference type="Proteomes" id="UP000095544">
    <property type="component" value="Unassembled WGS sequence"/>
</dbReference>
<evidence type="ECO:0000313" key="3">
    <source>
        <dbReference type="Proteomes" id="UP000095544"/>
    </source>
</evidence>
<gene>
    <name evidence="2" type="ORF">ERS852491_01609</name>
</gene>
<dbReference type="EMBL" id="CYZU01000011">
    <property type="protein sequence ID" value="CUO22279.1"/>
    <property type="molecule type" value="Genomic_DNA"/>
</dbReference>
<dbReference type="AlphaFoldDB" id="A0A174DD61"/>
<keyword evidence="2" id="KW-0489">Methyltransferase</keyword>
<evidence type="ECO:0000313" key="2">
    <source>
        <dbReference type="EMBL" id="CUO22279.1"/>
    </source>
</evidence>
<dbReference type="RefSeq" id="WP_055152488.1">
    <property type="nucleotide sequence ID" value="NZ_CYZU01000011.1"/>
</dbReference>
<organism evidence="2 3">
    <name type="scientific">Faecalicatena contorta</name>
    <dbReference type="NCBI Taxonomy" id="39482"/>
    <lineage>
        <taxon>Bacteria</taxon>
        <taxon>Bacillati</taxon>
        <taxon>Bacillota</taxon>
        <taxon>Clostridia</taxon>
        <taxon>Lachnospirales</taxon>
        <taxon>Lachnospiraceae</taxon>
        <taxon>Faecalicatena</taxon>
    </lineage>
</organism>
<name>A0A174DD61_9FIRM</name>